<organism evidence="2 3">
    <name type="scientific">Bordetella genomosp. 8</name>
    <dbReference type="NCBI Taxonomy" id="1416806"/>
    <lineage>
        <taxon>Bacteria</taxon>
        <taxon>Pseudomonadati</taxon>
        <taxon>Pseudomonadota</taxon>
        <taxon>Betaproteobacteria</taxon>
        <taxon>Burkholderiales</taxon>
        <taxon>Alcaligenaceae</taxon>
        <taxon>Bordetella</taxon>
    </lineage>
</organism>
<keyword evidence="3" id="KW-1185">Reference proteome</keyword>
<dbReference type="EMBL" id="CP021108">
    <property type="protein sequence ID" value="ARP84549.1"/>
    <property type="molecule type" value="Genomic_DNA"/>
</dbReference>
<feature type="compositionally biased region" description="Basic and acidic residues" evidence="1">
    <location>
        <begin position="138"/>
        <end position="147"/>
    </location>
</feature>
<dbReference type="KEGG" id="bgv:CAL12_14755"/>
<evidence type="ECO:0000313" key="2">
    <source>
        <dbReference type="EMBL" id="ARP84549.1"/>
    </source>
</evidence>
<dbReference type="AlphaFoldDB" id="A0A1W6YUH8"/>
<accession>A0A1W6YUH8</accession>
<evidence type="ECO:0000256" key="1">
    <source>
        <dbReference type="SAM" id="MobiDB-lite"/>
    </source>
</evidence>
<sequence length="147" mass="16543">MESKWQYQVRMNVTQELADAYRDGRDTPALARLRDVLGTHHATITSQYDAFAGYVKQAEKDGTQDYPLYQWTLDTIRNPEKQAKYQRVFTVYVNEEEVYGERAADAVVAELSALGTQAGIESISKLDTNPANSPQPPRDARRSDGKG</sequence>
<name>A0A1W6YUH8_9BORD</name>
<dbReference type="Proteomes" id="UP000194151">
    <property type="component" value="Chromosome"/>
</dbReference>
<feature type="region of interest" description="Disordered" evidence="1">
    <location>
        <begin position="122"/>
        <end position="147"/>
    </location>
</feature>
<dbReference type="OrthoDB" id="8636230at2"/>
<reference evidence="2 3" key="1">
    <citation type="submission" date="2017-05" db="EMBL/GenBank/DDBJ databases">
        <title>Complete and WGS of Bordetella genogroups.</title>
        <authorList>
            <person name="Spilker T."/>
            <person name="LiPuma J."/>
        </authorList>
    </citation>
    <scope>NUCLEOTIDE SEQUENCE [LARGE SCALE GENOMIC DNA]</scope>
    <source>
        <strain evidence="2 3">AU19157</strain>
    </source>
</reference>
<proteinExistence type="predicted"/>
<gene>
    <name evidence="2" type="ORF">CAL12_14755</name>
</gene>
<protein>
    <submittedName>
        <fullName evidence="2">Uncharacterized protein</fullName>
    </submittedName>
</protein>
<evidence type="ECO:0000313" key="3">
    <source>
        <dbReference type="Proteomes" id="UP000194151"/>
    </source>
</evidence>